<sequence>MVWMYIGIAIILLIGSSLIIFGFKFTKEKHKKEEYIGNTAVYNAGIVETIVLFFLSFILKFVPYWLMKVILILLGSMLIIFGVFLLIT</sequence>
<accession>A0ABM6KEW9</accession>
<organism evidence="2 3">
    <name type="scientific">Sutcliffiella horikoshii</name>
    <dbReference type="NCBI Taxonomy" id="79883"/>
    <lineage>
        <taxon>Bacteria</taxon>
        <taxon>Bacillati</taxon>
        <taxon>Bacillota</taxon>
        <taxon>Bacilli</taxon>
        <taxon>Bacillales</taxon>
        <taxon>Bacillaceae</taxon>
        <taxon>Sutcliffiella</taxon>
    </lineage>
</organism>
<protein>
    <recommendedName>
        <fullName evidence="4">DUF3784 domain-containing protein</fullName>
    </recommendedName>
</protein>
<reference evidence="2 3" key="1">
    <citation type="submission" date="2017-04" db="EMBL/GenBank/DDBJ databases">
        <title>Complete Genome Sequence of the Bacillus horikoshii 20a strain from Cuatro Cienegas, Coahuila, Mexico.</title>
        <authorList>
            <person name="Zarza E."/>
            <person name="Alcaraz L.D."/>
            <person name="Aguilar-Salinas B."/>
            <person name="Islas A."/>
            <person name="Olmedo-Alvarez G."/>
        </authorList>
    </citation>
    <scope>NUCLEOTIDE SEQUENCE [LARGE SCALE GENOMIC DNA]</scope>
    <source>
        <strain evidence="2 3">20a</strain>
    </source>
</reference>
<feature type="transmembrane region" description="Helical" evidence="1">
    <location>
        <begin position="6"/>
        <end position="23"/>
    </location>
</feature>
<evidence type="ECO:0000313" key="3">
    <source>
        <dbReference type="Proteomes" id="UP000195573"/>
    </source>
</evidence>
<feature type="transmembrane region" description="Helical" evidence="1">
    <location>
        <begin position="65"/>
        <end position="87"/>
    </location>
</feature>
<dbReference type="Proteomes" id="UP000195573">
    <property type="component" value="Chromosome"/>
</dbReference>
<keyword evidence="1" id="KW-0472">Membrane</keyword>
<evidence type="ECO:0008006" key="4">
    <source>
        <dbReference type="Google" id="ProtNLM"/>
    </source>
</evidence>
<gene>
    <name evidence="2" type="ORF">B4U37_01840</name>
</gene>
<name>A0ABM6KEW9_9BACI</name>
<evidence type="ECO:0000313" key="2">
    <source>
        <dbReference type="EMBL" id="ART74865.1"/>
    </source>
</evidence>
<keyword evidence="3" id="KW-1185">Reference proteome</keyword>
<feature type="transmembrane region" description="Helical" evidence="1">
    <location>
        <begin position="35"/>
        <end position="59"/>
    </location>
</feature>
<dbReference type="EMBL" id="CP020880">
    <property type="protein sequence ID" value="ART74865.1"/>
    <property type="molecule type" value="Genomic_DNA"/>
</dbReference>
<keyword evidence="1" id="KW-0812">Transmembrane</keyword>
<proteinExistence type="predicted"/>
<keyword evidence="1" id="KW-1133">Transmembrane helix</keyword>
<dbReference type="GeneID" id="96737182"/>
<dbReference type="RefSeq" id="WP_088016828.1">
    <property type="nucleotide sequence ID" value="NZ_CP020880.1"/>
</dbReference>
<evidence type="ECO:0000256" key="1">
    <source>
        <dbReference type="SAM" id="Phobius"/>
    </source>
</evidence>